<reference evidence="2 3" key="1">
    <citation type="submission" date="2019-02" db="EMBL/GenBank/DDBJ databases">
        <title>Deep-cultivation of Planctomycetes and their phenomic and genomic characterization uncovers novel biology.</title>
        <authorList>
            <person name="Wiegand S."/>
            <person name="Jogler M."/>
            <person name="Boedeker C."/>
            <person name="Pinto D."/>
            <person name="Vollmers J."/>
            <person name="Rivas-Marin E."/>
            <person name="Kohn T."/>
            <person name="Peeters S.H."/>
            <person name="Heuer A."/>
            <person name="Rast P."/>
            <person name="Oberbeckmann S."/>
            <person name="Bunk B."/>
            <person name="Jeske O."/>
            <person name="Meyerdierks A."/>
            <person name="Storesund J.E."/>
            <person name="Kallscheuer N."/>
            <person name="Luecker S."/>
            <person name="Lage O.M."/>
            <person name="Pohl T."/>
            <person name="Merkel B.J."/>
            <person name="Hornburger P."/>
            <person name="Mueller R.-W."/>
            <person name="Bruemmer F."/>
            <person name="Labrenz M."/>
            <person name="Spormann A.M."/>
            <person name="Op den Camp H."/>
            <person name="Overmann J."/>
            <person name="Amann R."/>
            <person name="Jetten M.S.M."/>
            <person name="Mascher T."/>
            <person name="Medema M.H."/>
            <person name="Devos D.P."/>
            <person name="Kaster A.-K."/>
            <person name="Ovreas L."/>
            <person name="Rohde M."/>
            <person name="Galperin M.Y."/>
            <person name="Jogler C."/>
        </authorList>
    </citation>
    <scope>NUCLEOTIDE SEQUENCE [LARGE SCALE GENOMIC DNA]</scope>
    <source>
        <strain evidence="2 3">Poly30</strain>
    </source>
</reference>
<dbReference type="EMBL" id="CP036434">
    <property type="protein sequence ID" value="QDV05046.1"/>
    <property type="molecule type" value="Genomic_DNA"/>
</dbReference>
<keyword evidence="3" id="KW-1185">Reference proteome</keyword>
<evidence type="ECO:0000313" key="2">
    <source>
        <dbReference type="EMBL" id="QDV05046.1"/>
    </source>
</evidence>
<accession>A0A518ELS4</accession>
<organism evidence="2 3">
    <name type="scientific">Saltatorellus ferox</name>
    <dbReference type="NCBI Taxonomy" id="2528018"/>
    <lineage>
        <taxon>Bacteria</taxon>
        <taxon>Pseudomonadati</taxon>
        <taxon>Planctomycetota</taxon>
        <taxon>Planctomycetia</taxon>
        <taxon>Planctomycetia incertae sedis</taxon>
        <taxon>Saltatorellus</taxon>
    </lineage>
</organism>
<evidence type="ECO:0000256" key="1">
    <source>
        <dbReference type="ARBA" id="ARBA00022500"/>
    </source>
</evidence>
<name>A0A518ELS4_9BACT</name>
<keyword evidence="1" id="KW-0145">Chemotaxis</keyword>
<sequence>MEAATSTDSETAVDRPFMGDVDLTELLDLLVDEAAGSLALLSDFHLADAADEDVIEHDRPTWKDVQIVFRLGFSIKGRVRMGLMTMPLAEALTMSGSLLMLPRDEVAQNRQKAAPDEGDKEAIMEAGNLIAGAFDAVLSKRIHGTVEVKFFGCQGLAPGDMPWISAFEAEPLGIRRHTASFSNFDSFEVVLVIPV</sequence>
<evidence type="ECO:0008006" key="4">
    <source>
        <dbReference type="Google" id="ProtNLM"/>
    </source>
</evidence>
<protein>
    <recommendedName>
        <fullName evidence="4">Chemotaxis phosphatase CheX-like domain-containing protein</fullName>
    </recommendedName>
</protein>
<evidence type="ECO:0000313" key="3">
    <source>
        <dbReference type="Proteomes" id="UP000320390"/>
    </source>
</evidence>
<dbReference type="RefSeq" id="WP_145194472.1">
    <property type="nucleotide sequence ID" value="NZ_CP036434.1"/>
</dbReference>
<proteinExistence type="predicted"/>
<dbReference type="Proteomes" id="UP000320390">
    <property type="component" value="Chromosome"/>
</dbReference>
<dbReference type="AlphaFoldDB" id="A0A518ELS4"/>
<gene>
    <name evidence="2" type="ORF">Poly30_05410</name>
</gene>
<dbReference type="SUPFAM" id="SSF103039">
    <property type="entry name" value="CheC-like"/>
    <property type="match status" value="1"/>
</dbReference>
<dbReference type="GO" id="GO:0006935">
    <property type="term" value="P:chemotaxis"/>
    <property type="evidence" value="ECO:0007669"/>
    <property type="project" value="UniProtKB-KW"/>
</dbReference>
<dbReference type="InterPro" id="IPR028976">
    <property type="entry name" value="CheC-like_sf"/>
</dbReference>